<dbReference type="InterPro" id="IPR002331">
    <property type="entry name" value="Lipase_panc"/>
</dbReference>
<dbReference type="KEGG" id="emc:129332851"/>
<organism evidence="12 13">
    <name type="scientific">Eublepharis macularius</name>
    <name type="common">Leopard gecko</name>
    <name type="synonym">Cyrtodactylus macularius</name>
    <dbReference type="NCBI Taxonomy" id="481883"/>
    <lineage>
        <taxon>Eukaryota</taxon>
        <taxon>Metazoa</taxon>
        <taxon>Chordata</taxon>
        <taxon>Craniata</taxon>
        <taxon>Vertebrata</taxon>
        <taxon>Euteleostomi</taxon>
        <taxon>Lepidosauria</taxon>
        <taxon>Squamata</taxon>
        <taxon>Bifurcata</taxon>
        <taxon>Gekkota</taxon>
        <taxon>Eublepharidae</taxon>
        <taxon>Eublepharinae</taxon>
        <taxon>Eublepharis</taxon>
    </lineage>
</organism>
<dbReference type="PRINTS" id="PR00821">
    <property type="entry name" value="TAGLIPASE"/>
</dbReference>
<dbReference type="GeneID" id="129332851"/>
<feature type="binding site" evidence="8">
    <location>
        <position position="169"/>
    </location>
    <ligand>
        <name>Ca(2+)</name>
        <dbReference type="ChEBI" id="CHEBI:29108"/>
    </ligand>
</feature>
<evidence type="ECO:0000256" key="2">
    <source>
        <dbReference type="ARBA" id="ARBA00010701"/>
    </source>
</evidence>
<evidence type="ECO:0000256" key="3">
    <source>
        <dbReference type="ARBA" id="ARBA00022525"/>
    </source>
</evidence>
<evidence type="ECO:0000313" key="13">
    <source>
        <dbReference type="RefSeq" id="XP_054840119.1"/>
    </source>
</evidence>
<evidence type="ECO:0000256" key="4">
    <source>
        <dbReference type="ARBA" id="ARBA00022723"/>
    </source>
</evidence>
<sequence length="422" mass="46723">MKIAFFLFTKETGNTPQKISATNTSTIETSYFSPSRKTAFIIHGYTSTGRHGWVVEMCLLLANVENINCIAVDWEEGAKCTYFIAASNSRVLGAEVAYLVNTFTKMYKYCPSEVHLIGHSLGAHTAGEAGRRLRGAGQKFPGIGRITGLDPAAFCFQGMPIMVRLDPSDAEFVDIIHSNGGQSLAIGLGMQNATGDLDFYPNGGTTMPGCNDLILEKKEDELETFLQVTRGIGTCHHSRSHQYFKYSILCPDGFVSYPCESFESFKEGKCFPCPKEGCPMMGYYADRFHDKLKKDNPKYFLITGPVEPFCSWRYNVSVKLSGTTRGDINIVFSGKEGNAKKYQIASGHLQHGRIYSKLIDTEINPANAARVAFLWHKRFLTLLWTKLGAVKVNLIRGQDGHETLFCGKGRVTFGVPQTLTPC</sequence>
<dbReference type="InterPro" id="IPR000734">
    <property type="entry name" value="TAG_lipase"/>
</dbReference>
<protein>
    <recommendedName>
        <fullName evidence="10">Triacylglycerol lipase</fullName>
        <ecNumber evidence="10">3.1.1.3</ecNumber>
    </recommendedName>
    <alternativeName>
        <fullName evidence="10">Pancreatic lipase</fullName>
    </alternativeName>
</protein>
<feature type="domain" description="Lipase" evidence="11">
    <location>
        <begin position="2"/>
        <end position="309"/>
    </location>
</feature>
<evidence type="ECO:0000256" key="5">
    <source>
        <dbReference type="ARBA" id="ARBA00022837"/>
    </source>
</evidence>
<feature type="active site" description="Charge relay system" evidence="7">
    <location>
        <position position="150"/>
    </location>
</feature>
<dbReference type="InterPro" id="IPR033906">
    <property type="entry name" value="Lipase_N"/>
</dbReference>
<dbReference type="FunFam" id="3.40.50.1820:FF:000033">
    <property type="entry name" value="Pancreatic triacylglycerol lipase"/>
    <property type="match status" value="1"/>
</dbReference>
<keyword evidence="10" id="KW-0442">Lipid degradation</keyword>
<dbReference type="InterPro" id="IPR016272">
    <property type="entry name" value="Lipase_LIPH"/>
</dbReference>
<feature type="active site" description="Nucleophile" evidence="7">
    <location>
        <position position="120"/>
    </location>
</feature>
<dbReference type="GO" id="GO:0016042">
    <property type="term" value="P:lipid catabolic process"/>
    <property type="evidence" value="ECO:0007669"/>
    <property type="project" value="UniProtKB-KW"/>
</dbReference>
<keyword evidence="3 10" id="KW-0964">Secreted</keyword>
<feature type="active site" description="Charge relay system" evidence="7">
    <location>
        <position position="237"/>
    </location>
</feature>
<evidence type="ECO:0000256" key="7">
    <source>
        <dbReference type="PIRSR" id="PIRSR000865-1"/>
    </source>
</evidence>
<dbReference type="GO" id="GO:0004465">
    <property type="term" value="F:lipoprotein lipase activity"/>
    <property type="evidence" value="ECO:0007669"/>
    <property type="project" value="TreeGrafter"/>
</dbReference>
<reference evidence="13" key="1">
    <citation type="submission" date="2025-08" db="UniProtKB">
        <authorList>
            <consortium name="RefSeq"/>
        </authorList>
    </citation>
    <scope>IDENTIFICATION</scope>
    <source>
        <tissue evidence="13">Blood</tissue>
    </source>
</reference>
<feature type="binding site" evidence="8">
    <location>
        <position position="164"/>
    </location>
    <ligand>
        <name>Ca(2+)</name>
        <dbReference type="ChEBI" id="CHEBI:29108"/>
    </ligand>
</feature>
<dbReference type="PANTHER" id="PTHR11610">
    <property type="entry name" value="LIPASE"/>
    <property type="match status" value="1"/>
</dbReference>
<gene>
    <name evidence="13" type="primary">LOC129332851</name>
</gene>
<proteinExistence type="inferred from homology"/>
<dbReference type="GO" id="GO:0005576">
    <property type="term" value="C:extracellular region"/>
    <property type="evidence" value="ECO:0007669"/>
    <property type="project" value="UniProtKB-SubCell"/>
</dbReference>
<dbReference type="CDD" id="cd00707">
    <property type="entry name" value="Pancreat_lipase_like"/>
    <property type="match status" value="1"/>
</dbReference>
<evidence type="ECO:0000256" key="10">
    <source>
        <dbReference type="RuleBase" id="RU362046"/>
    </source>
</evidence>
<evidence type="ECO:0000256" key="9">
    <source>
        <dbReference type="RuleBase" id="RU004262"/>
    </source>
</evidence>
<evidence type="ECO:0000313" key="12">
    <source>
        <dbReference type="Proteomes" id="UP001190640"/>
    </source>
</evidence>
<name>A0AA97JN29_EUBMA</name>
<evidence type="ECO:0000256" key="1">
    <source>
        <dbReference type="ARBA" id="ARBA00004613"/>
    </source>
</evidence>
<evidence type="ECO:0000256" key="6">
    <source>
        <dbReference type="ARBA" id="ARBA00023157"/>
    </source>
</evidence>
<dbReference type="Proteomes" id="UP001190640">
    <property type="component" value="Chromosome 6"/>
</dbReference>
<keyword evidence="6 10" id="KW-1015">Disulfide bond</keyword>
<dbReference type="InterPro" id="IPR013818">
    <property type="entry name" value="Lipase"/>
</dbReference>
<keyword evidence="5 8" id="KW-0106">Calcium</keyword>
<evidence type="ECO:0000256" key="8">
    <source>
        <dbReference type="PIRSR" id="PIRSR000865-2"/>
    </source>
</evidence>
<comment type="similarity">
    <text evidence="2 9">Belongs to the AB hydrolase superfamily. Lipase family.</text>
</comment>
<dbReference type="PANTHER" id="PTHR11610:SF100">
    <property type="entry name" value="PANCREATIC LIPASE-RELATED PROTEIN 3"/>
    <property type="match status" value="1"/>
</dbReference>
<feature type="binding site" evidence="8">
    <location>
        <position position="166"/>
    </location>
    <ligand>
        <name>Ca(2+)</name>
        <dbReference type="ChEBI" id="CHEBI:29108"/>
    </ligand>
</feature>
<dbReference type="Gene3D" id="3.40.50.1820">
    <property type="entry name" value="alpha/beta hydrolase"/>
    <property type="match status" value="1"/>
</dbReference>
<dbReference type="Pfam" id="PF00151">
    <property type="entry name" value="Lipase"/>
    <property type="match status" value="1"/>
</dbReference>
<dbReference type="Gene3D" id="2.60.60.20">
    <property type="entry name" value="PLAT/LH2 domain"/>
    <property type="match status" value="1"/>
</dbReference>
<dbReference type="SUPFAM" id="SSF53474">
    <property type="entry name" value="alpha/beta-Hydrolases"/>
    <property type="match status" value="1"/>
</dbReference>
<dbReference type="InterPro" id="IPR036392">
    <property type="entry name" value="PLAT/LH2_dom_sf"/>
</dbReference>
<dbReference type="AlphaFoldDB" id="A0AA97JN29"/>
<dbReference type="PRINTS" id="PR00823">
    <property type="entry name" value="PANCLIPASE"/>
</dbReference>
<keyword evidence="4 8" id="KW-0479">Metal-binding</keyword>
<dbReference type="RefSeq" id="XP_054840119.1">
    <property type="nucleotide sequence ID" value="XM_054984144.1"/>
</dbReference>
<evidence type="ECO:0000259" key="11">
    <source>
        <dbReference type="Pfam" id="PF00151"/>
    </source>
</evidence>
<dbReference type="GO" id="GO:0046872">
    <property type="term" value="F:metal ion binding"/>
    <property type="evidence" value="ECO:0007669"/>
    <property type="project" value="UniProtKB-KW"/>
</dbReference>
<comment type="subcellular location">
    <subcellularLocation>
        <location evidence="1 10">Secreted</location>
    </subcellularLocation>
</comment>
<comment type="catalytic activity">
    <reaction evidence="10">
        <text>a triacylglycerol + H2O = a diacylglycerol + a fatty acid + H(+)</text>
        <dbReference type="Rhea" id="RHEA:12044"/>
        <dbReference type="ChEBI" id="CHEBI:15377"/>
        <dbReference type="ChEBI" id="CHEBI:15378"/>
        <dbReference type="ChEBI" id="CHEBI:17855"/>
        <dbReference type="ChEBI" id="CHEBI:18035"/>
        <dbReference type="ChEBI" id="CHEBI:28868"/>
        <dbReference type="EC" id="3.1.1.3"/>
    </reaction>
</comment>
<dbReference type="FunFam" id="2.60.60.20:FF:000003">
    <property type="entry name" value="Triacylglycerol lipase"/>
    <property type="match status" value="1"/>
</dbReference>
<keyword evidence="12" id="KW-1185">Reference proteome</keyword>
<keyword evidence="10" id="KW-0443">Lipid metabolism</keyword>
<dbReference type="PIRSF" id="PIRSF000865">
    <property type="entry name" value="Lipoprotein_lipase_LIPH"/>
    <property type="match status" value="1"/>
</dbReference>
<dbReference type="SUPFAM" id="SSF49723">
    <property type="entry name" value="Lipase/lipooxygenase domain (PLAT/LH2 domain)"/>
    <property type="match status" value="1"/>
</dbReference>
<accession>A0AA97JN29</accession>
<dbReference type="InterPro" id="IPR029058">
    <property type="entry name" value="AB_hydrolase_fold"/>
</dbReference>
<dbReference type="EC" id="3.1.1.3" evidence="10"/>